<organism evidence="2 3">
    <name type="scientific">Pseudonocardia thermophila</name>
    <dbReference type="NCBI Taxonomy" id="1848"/>
    <lineage>
        <taxon>Bacteria</taxon>
        <taxon>Bacillati</taxon>
        <taxon>Actinomycetota</taxon>
        <taxon>Actinomycetes</taxon>
        <taxon>Pseudonocardiales</taxon>
        <taxon>Pseudonocardiaceae</taxon>
        <taxon>Pseudonocardia</taxon>
    </lineage>
</organism>
<proteinExistence type="predicted"/>
<keyword evidence="3" id="KW-1185">Reference proteome</keyword>
<evidence type="ECO:0000313" key="3">
    <source>
        <dbReference type="Proteomes" id="UP000184363"/>
    </source>
</evidence>
<gene>
    <name evidence="2" type="ORF">SAMN05443637_13068</name>
</gene>
<evidence type="ECO:0000256" key="1">
    <source>
        <dbReference type="SAM" id="MobiDB-lite"/>
    </source>
</evidence>
<accession>A0A1M7AYC5</accession>
<protein>
    <submittedName>
        <fullName evidence="2">Uncharacterized protein</fullName>
    </submittedName>
</protein>
<dbReference type="AlphaFoldDB" id="A0A1M7AYC5"/>
<dbReference type="RefSeq" id="WP_073460414.1">
    <property type="nucleotide sequence ID" value="NZ_FRAP01000030.1"/>
</dbReference>
<feature type="region of interest" description="Disordered" evidence="1">
    <location>
        <begin position="172"/>
        <end position="196"/>
    </location>
</feature>
<dbReference type="Proteomes" id="UP000184363">
    <property type="component" value="Unassembled WGS sequence"/>
</dbReference>
<dbReference type="STRING" id="1848.SAMN05443637_13068"/>
<sequence>MTRPRSVGDLQGPAQVPHQVRQITITVEQLPGGRWKFTMPQAPGWAAAASTPGEVTATIRRAFTEAQVAAYCSWRGHIYDDPSAVQHRRHRPAARSRRRCDVYDATEWLMTTDGKWISPKGLRYPERTQVVQRVMAQRVAMGLPPRPDPVSSKFVRPRTRVVSRADWSGALGRVEPGHPVRLAPTSGTEVKERRTA</sequence>
<reference evidence="2 3" key="1">
    <citation type="submission" date="2016-11" db="EMBL/GenBank/DDBJ databases">
        <authorList>
            <person name="Jaros S."/>
            <person name="Januszkiewicz K."/>
            <person name="Wedrychowicz H."/>
        </authorList>
    </citation>
    <scope>NUCLEOTIDE SEQUENCE [LARGE SCALE GENOMIC DNA]</scope>
    <source>
        <strain evidence="2 3">DSM 43832</strain>
    </source>
</reference>
<dbReference type="EMBL" id="FRAP01000030">
    <property type="protein sequence ID" value="SHL47606.1"/>
    <property type="molecule type" value="Genomic_DNA"/>
</dbReference>
<evidence type="ECO:0000313" key="2">
    <source>
        <dbReference type="EMBL" id="SHL47606.1"/>
    </source>
</evidence>
<name>A0A1M7AYC5_PSETH</name>